<name>A0A1X9YUX5_9BACT</name>
<dbReference type="PANTHER" id="PTHR39535">
    <property type="entry name" value="SPORULATION-DELAYING PROTEIN SDPB"/>
    <property type="match status" value="1"/>
</dbReference>
<feature type="transmembrane region" description="Helical" evidence="5">
    <location>
        <begin position="162"/>
        <end position="184"/>
    </location>
</feature>
<evidence type="ECO:0000259" key="6">
    <source>
        <dbReference type="SMART" id="SM00752"/>
    </source>
</evidence>
<evidence type="ECO:0000256" key="5">
    <source>
        <dbReference type="SAM" id="Phobius"/>
    </source>
</evidence>
<feature type="transmembrane region" description="Helical" evidence="5">
    <location>
        <begin position="75"/>
        <end position="96"/>
    </location>
</feature>
<feature type="domain" description="HTTM-like" evidence="6">
    <location>
        <begin position="11"/>
        <end position="288"/>
    </location>
</feature>
<dbReference type="SMART" id="SM00752">
    <property type="entry name" value="HTTM"/>
    <property type="match status" value="1"/>
</dbReference>
<dbReference type="AlphaFoldDB" id="A0A1X9YUX5"/>
<keyword evidence="3 5" id="KW-1133">Transmembrane helix</keyword>
<evidence type="ECO:0000256" key="1">
    <source>
        <dbReference type="ARBA" id="ARBA00004127"/>
    </source>
</evidence>
<protein>
    <recommendedName>
        <fullName evidence="6">HTTM-like domain-containing protein</fullName>
    </recommendedName>
</protein>
<keyword evidence="2 5" id="KW-0812">Transmembrane</keyword>
<accession>A0A1X9YUX5</accession>
<evidence type="ECO:0000256" key="4">
    <source>
        <dbReference type="ARBA" id="ARBA00023136"/>
    </source>
</evidence>
<feature type="transmembrane region" description="Helical" evidence="5">
    <location>
        <begin position="251"/>
        <end position="275"/>
    </location>
</feature>
<gene>
    <name evidence="7" type="ORF">CA264_15475</name>
</gene>
<comment type="subcellular location">
    <subcellularLocation>
        <location evidence="1">Endomembrane system</location>
        <topology evidence="1">Multi-pass membrane protein</topology>
    </subcellularLocation>
</comment>
<feature type="transmembrane region" description="Helical" evidence="5">
    <location>
        <begin position="223"/>
        <end position="244"/>
    </location>
</feature>
<feature type="transmembrane region" description="Helical" evidence="5">
    <location>
        <begin position="20"/>
        <end position="38"/>
    </location>
</feature>
<dbReference type="KEGG" id="pact:CA264_15475"/>
<evidence type="ECO:0000313" key="7">
    <source>
        <dbReference type="EMBL" id="ARS36707.1"/>
    </source>
</evidence>
<dbReference type="GO" id="GO:0012505">
    <property type="term" value="C:endomembrane system"/>
    <property type="evidence" value="ECO:0007669"/>
    <property type="project" value="UniProtKB-SubCell"/>
</dbReference>
<keyword evidence="4 5" id="KW-0472">Membrane</keyword>
<dbReference type="OrthoDB" id="128729at2"/>
<evidence type="ECO:0000256" key="3">
    <source>
        <dbReference type="ARBA" id="ARBA00022989"/>
    </source>
</evidence>
<evidence type="ECO:0000256" key="2">
    <source>
        <dbReference type="ARBA" id="ARBA00022692"/>
    </source>
</evidence>
<dbReference type="PANTHER" id="PTHR39535:SF2">
    <property type="entry name" value="HTTM DOMAIN-CONTAINING PROTEIN"/>
    <property type="match status" value="1"/>
</dbReference>
<dbReference type="EMBL" id="CP021235">
    <property type="protein sequence ID" value="ARS36707.1"/>
    <property type="molecule type" value="Genomic_DNA"/>
</dbReference>
<reference evidence="8" key="1">
    <citation type="submission" date="2017-05" db="EMBL/GenBank/DDBJ databases">
        <authorList>
            <person name="Ray J."/>
            <person name="Price M."/>
            <person name="Deutschbauer A."/>
        </authorList>
    </citation>
    <scope>NUCLEOTIDE SEQUENCE [LARGE SCALE GENOMIC DNA]</scope>
    <source>
        <strain evidence="8">DSM 19842</strain>
    </source>
</reference>
<dbReference type="Proteomes" id="UP000266292">
    <property type="component" value="Chromosome"/>
</dbReference>
<sequence length="506" mass="58590">MKHLELYFRKVFTVDLRALALMRIWVAGIILIDLAIRATDLEAHYSNMGVLPLHVLHQHLWLPQFFSFHTLSGLWQFQLILFALAALCALCLLLGYKTRIATVLSWLLLLSLQNRNPLVIQGGDHLLRMLLFWGMFLPWGRYYAYDALHSPRTGAAPTGTNYFSAASAAYVLQIGLVYFCTAMLKDSPEWRTDGTALYYALSLDQILMPGGKLIYHYPELLRVLTLGTVYTEMLLPFLLLIPFYNSFFRMVVVAVLASFHIGISLTLFVGLFYLINIASVAGLLPQPAMDWIDRKLLSSFRRPRSGQFRWLFQSLRRLPLIHIRVQAQQPLIPRHLLPHLRNGFVSVVLLYCLWWNLDTTNLPLRKMPDSGRWFGYLLRLDQHWGMFSPTVFKDDGWYVLEGHTAGGKRIDLNQEGKAVDEAKPASVMALFKNDRWRKYSENYLFIHNTYARPYYCNYLIRRWNEAHPQQPITQLEVVYMLEPSLPDYQVAVPRREVLCSCANQPE</sequence>
<dbReference type="InterPro" id="IPR011020">
    <property type="entry name" value="HTTM-like"/>
</dbReference>
<dbReference type="RefSeq" id="WP_025608304.1">
    <property type="nucleotide sequence ID" value="NZ_CP021235.1"/>
</dbReference>
<dbReference type="InterPro" id="IPR052964">
    <property type="entry name" value="Sporulation_signal_mat"/>
</dbReference>
<evidence type="ECO:0000313" key="8">
    <source>
        <dbReference type="Proteomes" id="UP000266292"/>
    </source>
</evidence>
<organism evidence="7 8">
    <name type="scientific">Pontibacter actiniarum</name>
    <dbReference type="NCBI Taxonomy" id="323450"/>
    <lineage>
        <taxon>Bacteria</taxon>
        <taxon>Pseudomonadati</taxon>
        <taxon>Bacteroidota</taxon>
        <taxon>Cytophagia</taxon>
        <taxon>Cytophagales</taxon>
        <taxon>Hymenobacteraceae</taxon>
        <taxon>Pontibacter</taxon>
    </lineage>
</organism>
<dbReference type="STRING" id="709015.GCA_000472485_03124"/>
<proteinExistence type="predicted"/>
<keyword evidence="8" id="KW-1185">Reference proteome</keyword>